<dbReference type="STRING" id="1286528.NHE_0313"/>
<dbReference type="EMBL" id="CP007481">
    <property type="protein sequence ID" value="AHX11271.1"/>
    <property type="molecule type" value="Genomic_DNA"/>
</dbReference>
<sequence length="692" mass="73387">MLARTWKVLKTAGGTLARGVGAVVTATPRGIKRSVAEKFDGMISGAKDWNVLHKANTSNFTKNKLDADWKRAAKSLAGANIVEFAVPRALVPHSDIVKLESYFESVSLGLDLEESRKLNEGNPLYKLHIELLALGGGGIDVRETGKSNQASVVVRIPLCADKDEFTRRVASAISALGIEHRESVEEAVHRLWKPTGVDFGTTQEGGLDQNPAHNQERNVETRPDAPEEPERSTGAASTQTMSEVEVQTDAPEEPERSTGAASTQTMSEVEVQTDAPEEPERSTGAASTQTMSEVEVQTDAPEEPERSTGAASTQTMSEVEVQTDAPEEPERSTGAASTQTMSEVEVQTDAPEEPERSTGAASTQTMSEVEVQTDAPEEPERSTGAASTQTMSEVEVQTDAPEEPERSTGAASTQTMSEVEVQTDAPEEPERSTGAASTQTMSEVEVQTDAPEEKGTEAPRVVFDTSASCTAGLSGLQQQVLALAGSISRSGKAAPSTPVPLWANKGLMLKPVGTGDKRAIIEGASRMLNTMDNKYFDLEKCIDRNDLEGLKLVAQQLQSSGSMYLSGEQKDLLPTNIAACLDSLVEGCNQKISDLESKRGSQGVDVGVKFMYQSLANDAAEVKASMAAIPGLVEYCCLTPIESSQKPLLSGVLLDPRSGLPITSGVTAANEVHIAPDPTPSAGAAADVCRAK</sequence>
<dbReference type="RefSeq" id="WP_051579546.1">
    <property type="nucleotide sequence ID" value="NZ_CP007481.1"/>
</dbReference>
<feature type="region of interest" description="Disordered" evidence="1">
    <location>
        <begin position="196"/>
        <end position="456"/>
    </location>
</feature>
<protein>
    <submittedName>
        <fullName evidence="2">Uncharacterized protein</fullName>
    </submittedName>
</protein>
<dbReference type="HOGENOM" id="CLU_397847_0_0_5"/>
<gene>
    <name evidence="2" type="ORF">NHE_0313</name>
</gene>
<name>X5H3X3_9RICK</name>
<feature type="compositionally biased region" description="Basic and acidic residues" evidence="1">
    <location>
        <begin position="214"/>
        <end position="231"/>
    </location>
</feature>
<reference evidence="2 3" key="1">
    <citation type="submission" date="2014-03" db="EMBL/GenBank/DDBJ databases">
        <title>Sequencing and Comparison of Genomes and Transcriptome Profiles of Human Ehrlichiosis Agents.</title>
        <authorList>
            <person name="Lin M."/>
            <person name="Daugherty S.C."/>
            <person name="Nagaraj S."/>
            <person name="Cheng Z."/>
            <person name="Xiong Q."/>
            <person name="Lin F.-Y."/>
            <person name="Sengamalay N."/>
            <person name="Ott S."/>
            <person name="Godinez A."/>
            <person name="Tallon L.J."/>
            <person name="Sadzewicz L."/>
            <person name="Fraser C.M."/>
            <person name="Dunning Hotopp J.C."/>
            <person name="Rikihisa Y."/>
        </authorList>
    </citation>
    <scope>NUCLEOTIDE SEQUENCE [LARGE SCALE GENOMIC DNA]</scope>
    <source>
        <strain evidence="2 3">Oregon</strain>
    </source>
</reference>
<dbReference type="OrthoDB" id="7165111at2"/>
<dbReference type="AlphaFoldDB" id="X5H3X3"/>
<evidence type="ECO:0000313" key="2">
    <source>
        <dbReference type="EMBL" id="AHX11271.1"/>
    </source>
</evidence>
<evidence type="ECO:0000256" key="1">
    <source>
        <dbReference type="SAM" id="MobiDB-lite"/>
    </source>
</evidence>
<evidence type="ECO:0000313" key="3">
    <source>
        <dbReference type="Proteomes" id="UP000023755"/>
    </source>
</evidence>
<keyword evidence="3" id="KW-1185">Reference proteome</keyword>
<proteinExistence type="predicted"/>
<organism evidence="2 3">
    <name type="scientific">Neorickettsia helminthoeca str. Oregon</name>
    <dbReference type="NCBI Taxonomy" id="1286528"/>
    <lineage>
        <taxon>Bacteria</taxon>
        <taxon>Pseudomonadati</taxon>
        <taxon>Pseudomonadota</taxon>
        <taxon>Alphaproteobacteria</taxon>
        <taxon>Rickettsiales</taxon>
        <taxon>Anaplasmataceae</taxon>
        <taxon>Neorickettsia</taxon>
    </lineage>
</organism>
<accession>X5H3X3</accession>
<dbReference type="Proteomes" id="UP000023755">
    <property type="component" value="Chromosome"/>
</dbReference>
<dbReference type="KEGG" id="nhm:NHE_0313"/>